<dbReference type="Pfam" id="PF04071">
    <property type="entry name" value="zf-like"/>
    <property type="match status" value="1"/>
</dbReference>
<dbReference type="RefSeq" id="WP_227707617.1">
    <property type="nucleotide sequence ID" value="NZ_JAJEQX010000013.1"/>
</dbReference>
<proteinExistence type="predicted"/>
<dbReference type="InterPro" id="IPR007212">
    <property type="entry name" value="Zf-like"/>
</dbReference>
<comment type="caution">
    <text evidence="2">The sequence shown here is derived from an EMBL/GenBank/DDBJ whole genome shotgun (WGS) entry which is preliminary data.</text>
</comment>
<name>A0ABS8FWY6_9FIRM</name>
<evidence type="ECO:0000259" key="1">
    <source>
        <dbReference type="Pfam" id="PF04071"/>
    </source>
</evidence>
<dbReference type="Proteomes" id="UP001198151">
    <property type="component" value="Unassembled WGS sequence"/>
</dbReference>
<evidence type="ECO:0000313" key="2">
    <source>
        <dbReference type="EMBL" id="MCC2254476.1"/>
    </source>
</evidence>
<organism evidence="2 3">
    <name type="scientific">Ruminococcus turbiniformis</name>
    <dbReference type="NCBI Taxonomy" id="2881258"/>
    <lineage>
        <taxon>Bacteria</taxon>
        <taxon>Bacillati</taxon>
        <taxon>Bacillota</taxon>
        <taxon>Clostridia</taxon>
        <taxon>Eubacteriales</taxon>
        <taxon>Oscillospiraceae</taxon>
        <taxon>Ruminococcus</taxon>
    </lineage>
</organism>
<evidence type="ECO:0000313" key="3">
    <source>
        <dbReference type="Proteomes" id="UP001198151"/>
    </source>
</evidence>
<reference evidence="2 3" key="1">
    <citation type="submission" date="2021-10" db="EMBL/GenBank/DDBJ databases">
        <title>Anaerobic single-cell dispensing facilitates the cultivation of human gut bacteria.</title>
        <authorList>
            <person name="Afrizal A."/>
        </authorList>
    </citation>
    <scope>NUCLEOTIDE SEQUENCE [LARGE SCALE GENOMIC DNA]</scope>
    <source>
        <strain evidence="2 3">CLA-AA-H200</strain>
    </source>
</reference>
<protein>
    <submittedName>
        <fullName evidence="2">Cysteine-rich small domain-containing protein</fullName>
    </submittedName>
</protein>
<gene>
    <name evidence="2" type="ORF">LKD70_08605</name>
</gene>
<sequence>MENSYRFFANRDCKYYPCHKDLPEMNCLFCYCPFFIADKCPGKPNYIRLENGKCIKDCSECTFPHKPENYDVIIKLLSKQAEREEG</sequence>
<accession>A0ABS8FWY6</accession>
<feature type="domain" description="Cysteine-rich small" evidence="1">
    <location>
        <begin position="5"/>
        <end position="81"/>
    </location>
</feature>
<keyword evidence="3" id="KW-1185">Reference proteome</keyword>
<dbReference type="EMBL" id="JAJEQX010000013">
    <property type="protein sequence ID" value="MCC2254476.1"/>
    <property type="molecule type" value="Genomic_DNA"/>
</dbReference>